<dbReference type="Gene3D" id="2.30.29.30">
    <property type="entry name" value="Pleckstrin-homology domain (PH domain)/Phosphotyrosine-binding domain (PTB)"/>
    <property type="match status" value="1"/>
</dbReference>
<evidence type="ECO:0000256" key="7">
    <source>
        <dbReference type="ARBA" id="ARBA00022723"/>
    </source>
</evidence>
<dbReference type="FunFam" id="2.60.40.150:FF:000018">
    <property type="entry name" value="Phosphoinositide phospholipase C"/>
    <property type="match status" value="1"/>
</dbReference>
<evidence type="ECO:0000256" key="15">
    <source>
        <dbReference type="ARBA" id="ARBA00023674"/>
    </source>
</evidence>
<dbReference type="InterPro" id="IPR018247">
    <property type="entry name" value="EF_Hand_1_Ca_BS"/>
</dbReference>
<dbReference type="InterPro" id="IPR015359">
    <property type="entry name" value="PLC_EF-hand-like"/>
</dbReference>
<dbReference type="InterPro" id="IPR002048">
    <property type="entry name" value="EF_hand_dom"/>
</dbReference>
<feature type="domain" description="PH" evidence="19">
    <location>
        <begin position="117"/>
        <end position="151"/>
    </location>
</feature>
<dbReference type="InterPro" id="IPR035892">
    <property type="entry name" value="C2_domain_sf"/>
</dbReference>
<dbReference type="Ensembl" id="ENSGAGT00000005648.1">
    <property type="protein sequence ID" value="ENSGAGP00000004829.1"/>
    <property type="gene ID" value="ENSGAGG00000003963.1"/>
</dbReference>
<accession>A0A452GS71</accession>
<feature type="region of interest" description="Disordered" evidence="18">
    <location>
        <begin position="1186"/>
        <end position="1210"/>
    </location>
</feature>
<feature type="compositionally biased region" description="Polar residues" evidence="18">
    <location>
        <begin position="1189"/>
        <end position="1207"/>
    </location>
</feature>
<feature type="compositionally biased region" description="Polar residues" evidence="18">
    <location>
        <begin position="1049"/>
        <end position="1061"/>
    </location>
</feature>
<evidence type="ECO:0000256" key="17">
    <source>
        <dbReference type="RuleBase" id="RU361133"/>
    </source>
</evidence>
<dbReference type="PROSITE" id="PS00018">
    <property type="entry name" value="EF_HAND_1"/>
    <property type="match status" value="1"/>
</dbReference>
<dbReference type="InterPro" id="IPR011992">
    <property type="entry name" value="EF-hand-dom_pair"/>
</dbReference>
<feature type="compositionally biased region" description="Basic and acidic residues" evidence="18">
    <location>
        <begin position="1126"/>
        <end position="1137"/>
    </location>
</feature>
<comment type="function">
    <text evidence="16">The production of the second messenger molecules diacylglycerol (DAG) and inositol 1,4,5-trisphosphate (IP3) is mediated by activated phosphatidylinositol-specific phospholipase C enzymes. This phospholipase activity is very sensitive to calcium. May be important for formation and maintenance of the neuronal network in the postnatal brain.</text>
</comment>
<keyword evidence="24" id="KW-1185">Reference proteome</keyword>
<dbReference type="SUPFAM" id="SSF47473">
    <property type="entry name" value="EF-hand"/>
    <property type="match status" value="1"/>
</dbReference>
<dbReference type="PROSITE" id="PS50003">
    <property type="entry name" value="PH_DOMAIN"/>
    <property type="match status" value="1"/>
</dbReference>
<keyword evidence="13" id="KW-0472">Membrane</keyword>
<feature type="compositionally biased region" description="Polar residues" evidence="18">
    <location>
        <begin position="1453"/>
        <end position="1468"/>
    </location>
</feature>
<evidence type="ECO:0000256" key="8">
    <source>
        <dbReference type="ARBA" id="ARBA00022737"/>
    </source>
</evidence>
<dbReference type="InterPro" id="IPR000008">
    <property type="entry name" value="C2_dom"/>
</dbReference>
<evidence type="ECO:0000256" key="9">
    <source>
        <dbReference type="ARBA" id="ARBA00022801"/>
    </source>
</evidence>
<dbReference type="GO" id="GO:0005737">
    <property type="term" value="C:cytoplasm"/>
    <property type="evidence" value="ECO:0007669"/>
    <property type="project" value="UniProtKB-SubCell"/>
</dbReference>
<feature type="region of interest" description="Disordered" evidence="18">
    <location>
        <begin position="1331"/>
        <end position="1355"/>
    </location>
</feature>
<evidence type="ECO:0000256" key="3">
    <source>
        <dbReference type="ARBA" id="ARBA00004496"/>
    </source>
</evidence>
<evidence type="ECO:0000313" key="23">
    <source>
        <dbReference type="Ensembl" id="ENSGAGP00000004841.1"/>
    </source>
</evidence>
<evidence type="ECO:0000259" key="20">
    <source>
        <dbReference type="PROSITE" id="PS50004"/>
    </source>
</evidence>
<dbReference type="STRING" id="38772.ENSGAGP00000004829"/>
<dbReference type="SUPFAM" id="SSF51695">
    <property type="entry name" value="PLC-like phosphodiesterases"/>
    <property type="match status" value="1"/>
</dbReference>
<dbReference type="FunFam" id="3.20.20.190:FF:000002">
    <property type="entry name" value="Phosphoinositide phospholipase C"/>
    <property type="match status" value="1"/>
</dbReference>
<feature type="region of interest" description="Disordered" evidence="18">
    <location>
        <begin position="1445"/>
        <end position="1506"/>
    </location>
</feature>
<feature type="compositionally biased region" description="Polar residues" evidence="18">
    <location>
        <begin position="1400"/>
        <end position="1416"/>
    </location>
</feature>
<feature type="compositionally biased region" description="Basic and acidic residues" evidence="18">
    <location>
        <begin position="548"/>
        <end position="558"/>
    </location>
</feature>
<evidence type="ECO:0000256" key="2">
    <source>
        <dbReference type="ARBA" id="ARBA00004236"/>
    </source>
</evidence>
<dbReference type="Pfam" id="PF00388">
    <property type="entry name" value="PI-PLC-X"/>
    <property type="match status" value="1"/>
</dbReference>
<dbReference type="Pfam" id="PF00168">
    <property type="entry name" value="C2"/>
    <property type="match status" value="1"/>
</dbReference>
<dbReference type="PRINTS" id="PR00390">
    <property type="entry name" value="PHPHLIPASEC"/>
</dbReference>
<evidence type="ECO:0000259" key="21">
    <source>
        <dbReference type="PROSITE" id="PS50008"/>
    </source>
</evidence>
<dbReference type="GO" id="GO:0051209">
    <property type="term" value="P:release of sequestered calcium ion into cytosol"/>
    <property type="evidence" value="ECO:0007669"/>
    <property type="project" value="TreeGrafter"/>
</dbReference>
<evidence type="ECO:0000256" key="14">
    <source>
        <dbReference type="ARBA" id="ARBA00023224"/>
    </source>
</evidence>
<dbReference type="FunFam" id="2.30.29.30:FF:000063">
    <property type="entry name" value="Phosphoinositide phospholipase C"/>
    <property type="match status" value="1"/>
</dbReference>
<proteinExistence type="predicted"/>
<keyword evidence="6" id="KW-0597">Phosphoprotein</keyword>
<feature type="domain" description="EF-hand" evidence="22">
    <location>
        <begin position="201"/>
        <end position="237"/>
    </location>
</feature>
<dbReference type="SMART" id="SM00233">
    <property type="entry name" value="PH"/>
    <property type="match status" value="1"/>
</dbReference>
<comment type="cofactor">
    <cofactor evidence="1">
        <name>Ca(2+)</name>
        <dbReference type="ChEBI" id="CHEBI:29108"/>
    </cofactor>
</comment>
<protein>
    <recommendedName>
        <fullName evidence="17">Phosphoinositide phospholipase C</fullName>
        <ecNumber evidence="17">3.1.4.11</ecNumber>
    </recommendedName>
</protein>
<keyword evidence="4" id="KW-1003">Cell membrane</keyword>
<dbReference type="PROSITE" id="PS50004">
    <property type="entry name" value="C2"/>
    <property type="match status" value="1"/>
</dbReference>
<evidence type="ECO:0000256" key="11">
    <source>
        <dbReference type="ARBA" id="ARBA00022963"/>
    </source>
</evidence>
<dbReference type="Ensembl" id="ENSGAGT00000005656.1">
    <property type="protein sequence ID" value="ENSGAGP00000004835.1"/>
    <property type="gene ID" value="ENSGAGG00000003963.1"/>
</dbReference>
<feature type="region of interest" description="Disordered" evidence="18">
    <location>
        <begin position="474"/>
        <end position="502"/>
    </location>
</feature>
<evidence type="ECO:0000256" key="1">
    <source>
        <dbReference type="ARBA" id="ARBA00001913"/>
    </source>
</evidence>
<dbReference type="InterPro" id="IPR001192">
    <property type="entry name" value="PI-PLC_fam"/>
</dbReference>
<dbReference type="PROSITE" id="PS50222">
    <property type="entry name" value="EF_HAND_2"/>
    <property type="match status" value="2"/>
</dbReference>
<dbReference type="InterPro" id="IPR046971">
    <property type="entry name" value="PLC-eta2_EFh"/>
</dbReference>
<sequence>MALASPKAMLGDLLQPEEPPLDNENCHHFLSANIIAVVERCMSSMQAGTQMIKLRGSSKGLVRFYYLDEHKSCIRWRPSRKNEKAKISIDSMQEVCEGKQSEIFQRYADGSFDPNCCFSIYYGDHMESLDLVSSSGEEARTWITGLKYLMAGISDEDSLSKRQRTRDQWLKQTFDEADKNGDGSLSINEVLQLMHKLNVNLPRQKVKQMFKEADTDDNQGTLGFDEFCAFYKMMSTRRDLYLLMLTYSNHKDYLDADDLKRFLEIEQKMTSVTKEYCLEIINQFEPCLENKKQGALGIDGFTNYTRSPSGDIFNPEHYQVNQDMTQPLSHYFITSSHNTYLMGDQLMSQSRVDMYAWVLQSGCRCVEVDCWDGPDGEPIVHHGYTLTSKILFKDVIETINKYAFIRNEYPVVLSIENHCSVLQQKKMAQYLIEILGDKLDLSSVRNEDSTKLPSPESLKGKILVKGKKLPATISDDAEEGEVSDEDSADEIDDDCKLMNGDASTNRKRVENIAKKKLDSLIKESKIRDCEDPNNFTVTTLPPSGKLSQKSDIRKNKLEDEVESGEDSSTNKRYSRSLMGSFSKRKKKGSKLKKASSLEEGEDDLDYQGNLARGAMHYSRMSRQKKTMKLSRALSDLVKYTKSVGIHDVETEISSSWQVSSFSETKAHQILQQKPAQYLRFNQHQLSRIYPSSYRVDSSNYNPQPFWNAGCQMVALNYQSEGRMLQLNRAKFNANGNCGYILKPKCMCQGVFNPNSEDPLPNQLKKQLVLRIISGQQLPKPRDSMLGDRGEIIDPFVEVEIIGLPVDCYKEQTRVVDDNGFNPMWEETLVFTVHMPEIALVRFLVWDHDPIGRDFIGQRTIAFASMMPGYRHVYLEGIEEASIFVHVAINDICGKVKQALGLKGLFLRNPKQASLDSHAAGQLHRKHSFSSHILRRTASAPTKSQKKNKKGFPEIVINARDNSSEGASEDRELEDSSQPRFDKEPESSSPSLAPREGANGEVHGKGLKGVCQLSRQRSVTTLCSLETMTEEPIIANEKQHAGSCIPQPVNPSNDSEQGSVSHHSSESRLAGSSPTDQPEKAPLAHEPRAGLASEDQVLVTPGTAATSMLGQEDESRSTKGPLEDGGDWEKIQGSREDQSGLAVYPQRTWGMLAPRDTSIHSTENCQKQQDHVDQMLPDVNCIAEPISQKDGATTSPPRPSHLSNSTQPTLPPDAFQRIQPAWAPAASVSLTSSHMLVRRSKSEGHKNFDYSALMKNPSSLSPAAEVYSDATVHDQIWSRLDSSSHRDSMSSSSSMSSNDTVIDLSLPNLARKSLPDLGTRHENIETVAVRKGMRPRSATTSGNEMPVVTKSKSNPNLRAGQISIDELHPRPLARVPQDALASIPRRHTWSRLYMESLKQSSVKSKAQDKAGTSQAKSKSLGDLTSDDIVCTFESKYRSISRSFVTKSMREQRRSSGMRSSAKTQDQLTEQLKKLTAFQEENDITSPTSLEPVESEEEEEGLLLRRSSSRSQSRVRYIANRAKQAQERQRLQSLGQINGSPIEERGNPEGACCIAKGVCTDLASPSLFTPQLKNQTDFNQDTEVFFMLKL</sequence>
<dbReference type="InterPro" id="IPR011993">
    <property type="entry name" value="PH-like_dom_sf"/>
</dbReference>
<dbReference type="PANTHER" id="PTHR10336:SF166">
    <property type="entry name" value="1-PHOSPHATIDYLINOSITOL 4,5-BISPHOSPHATE PHOSPHODIESTERASE ETA-2"/>
    <property type="match status" value="1"/>
</dbReference>
<feature type="compositionally biased region" description="Basic residues" evidence="18">
    <location>
        <begin position="582"/>
        <end position="593"/>
    </location>
</feature>
<dbReference type="GO" id="GO:0004435">
    <property type="term" value="F:phosphatidylinositol-4,5-bisphosphate phospholipase C activity"/>
    <property type="evidence" value="ECO:0007669"/>
    <property type="project" value="UniProtKB-EC"/>
</dbReference>
<feature type="region of interest" description="Disordered" evidence="18">
    <location>
        <begin position="1041"/>
        <end position="1140"/>
    </location>
</feature>
<dbReference type="SMART" id="SM00148">
    <property type="entry name" value="PLCXc"/>
    <property type="match status" value="1"/>
</dbReference>
<dbReference type="PROSITE" id="PS50008">
    <property type="entry name" value="PIPLC_Y_DOMAIN"/>
    <property type="match status" value="1"/>
</dbReference>
<comment type="catalytic activity">
    <reaction evidence="15">
        <text>a 1,2-diacyl-sn-glycero-3-phospho-(1D-myo-inositol-4,5-bisphosphate) + H2O = 1D-myo-inositol 1,4,5-trisphosphate + a 1,2-diacyl-sn-glycerol + H(+)</text>
        <dbReference type="Rhea" id="RHEA:33179"/>
        <dbReference type="ChEBI" id="CHEBI:15377"/>
        <dbReference type="ChEBI" id="CHEBI:15378"/>
        <dbReference type="ChEBI" id="CHEBI:17815"/>
        <dbReference type="ChEBI" id="CHEBI:58456"/>
        <dbReference type="ChEBI" id="CHEBI:203600"/>
        <dbReference type="EC" id="3.1.4.11"/>
    </reaction>
    <physiologicalReaction direction="left-to-right" evidence="15">
        <dbReference type="Rhea" id="RHEA:33180"/>
    </physiologicalReaction>
</comment>
<dbReference type="FunFam" id="1.10.238.10:FF:000005">
    <property type="entry name" value="Phosphoinositide phospholipase C"/>
    <property type="match status" value="1"/>
</dbReference>
<organism evidence="23 24">
    <name type="scientific">Gopherus agassizii</name>
    <name type="common">Agassiz's desert tortoise</name>
    <dbReference type="NCBI Taxonomy" id="38772"/>
    <lineage>
        <taxon>Eukaryota</taxon>
        <taxon>Metazoa</taxon>
        <taxon>Chordata</taxon>
        <taxon>Craniata</taxon>
        <taxon>Vertebrata</taxon>
        <taxon>Euteleostomi</taxon>
        <taxon>Archelosauria</taxon>
        <taxon>Testudinata</taxon>
        <taxon>Testudines</taxon>
        <taxon>Cryptodira</taxon>
        <taxon>Durocryptodira</taxon>
        <taxon>Testudinoidea</taxon>
        <taxon>Testudinidae</taxon>
        <taxon>Gopherus</taxon>
    </lineage>
</organism>
<evidence type="ECO:0000256" key="13">
    <source>
        <dbReference type="ARBA" id="ARBA00023136"/>
    </source>
</evidence>
<evidence type="ECO:0000256" key="12">
    <source>
        <dbReference type="ARBA" id="ARBA00023098"/>
    </source>
</evidence>
<reference evidence="24" key="1">
    <citation type="journal article" date="2017" name="PLoS ONE">
        <title>The Agassiz's desert tortoise genome provides a resource for the conservation of a threatened species.</title>
        <authorList>
            <person name="Tollis M."/>
            <person name="DeNardo D.F."/>
            <person name="Cornelius J.A."/>
            <person name="Dolby G.A."/>
            <person name="Edwards T."/>
            <person name="Henen B.T."/>
            <person name="Karl A.E."/>
            <person name="Murphy R.W."/>
            <person name="Kusumi K."/>
        </authorList>
    </citation>
    <scope>NUCLEOTIDE SEQUENCE [LARGE SCALE GENOMIC DNA]</scope>
</reference>
<reference evidence="23" key="2">
    <citation type="submission" date="2025-05" db="UniProtKB">
        <authorList>
            <consortium name="Ensembl"/>
        </authorList>
    </citation>
    <scope>IDENTIFICATION</scope>
</reference>
<dbReference type="Proteomes" id="UP000291020">
    <property type="component" value="Unassembled WGS sequence"/>
</dbReference>
<dbReference type="GO" id="GO:0048015">
    <property type="term" value="P:phosphatidylinositol-mediated signaling"/>
    <property type="evidence" value="ECO:0007669"/>
    <property type="project" value="TreeGrafter"/>
</dbReference>
<feature type="compositionally biased region" description="Acidic residues" evidence="18">
    <location>
        <begin position="475"/>
        <end position="493"/>
    </location>
</feature>
<evidence type="ECO:0000256" key="16">
    <source>
        <dbReference type="ARBA" id="ARBA00054490"/>
    </source>
</evidence>
<dbReference type="InterPro" id="IPR000909">
    <property type="entry name" value="PLipase_C_PInositol-sp_X_dom"/>
</dbReference>
<dbReference type="PROSITE" id="PS50007">
    <property type="entry name" value="PIPLC_X_DOMAIN"/>
    <property type="match status" value="1"/>
</dbReference>
<dbReference type="GO" id="GO:0005886">
    <property type="term" value="C:plasma membrane"/>
    <property type="evidence" value="ECO:0007669"/>
    <property type="project" value="UniProtKB-SubCell"/>
</dbReference>
<feature type="compositionally biased region" description="Polar residues" evidence="18">
    <location>
        <begin position="533"/>
        <end position="547"/>
    </location>
</feature>
<dbReference type="FunFam" id="3.20.20.190:FF:000006">
    <property type="entry name" value="Phosphoinositide phospholipase C"/>
    <property type="match status" value="1"/>
</dbReference>
<feature type="region of interest" description="Disordered" evidence="18">
    <location>
        <begin position="531"/>
        <end position="601"/>
    </location>
</feature>
<dbReference type="GO" id="GO:0005509">
    <property type="term" value="F:calcium ion binding"/>
    <property type="evidence" value="ECO:0007669"/>
    <property type="project" value="InterPro"/>
</dbReference>
<dbReference type="Pfam" id="PF09279">
    <property type="entry name" value="EF-hand_like"/>
    <property type="match status" value="1"/>
</dbReference>
<feature type="region of interest" description="Disordered" evidence="18">
    <location>
        <begin position="1400"/>
        <end position="1419"/>
    </location>
</feature>
<dbReference type="InterPro" id="IPR017946">
    <property type="entry name" value="PLC-like_Pdiesterase_TIM-brl"/>
</dbReference>
<dbReference type="CDD" id="cd13364">
    <property type="entry name" value="PH_PLC_eta"/>
    <property type="match status" value="1"/>
</dbReference>
<evidence type="ECO:0000256" key="4">
    <source>
        <dbReference type="ARBA" id="ARBA00022475"/>
    </source>
</evidence>
<dbReference type="InterPro" id="IPR001849">
    <property type="entry name" value="PH_domain"/>
</dbReference>
<dbReference type="GO" id="GO:0016042">
    <property type="term" value="P:lipid catabolic process"/>
    <property type="evidence" value="ECO:0007669"/>
    <property type="project" value="UniProtKB-KW"/>
</dbReference>
<evidence type="ECO:0000256" key="5">
    <source>
        <dbReference type="ARBA" id="ARBA00022490"/>
    </source>
</evidence>
<dbReference type="Pfam" id="PF00387">
    <property type="entry name" value="PI-PLC-Y"/>
    <property type="match status" value="1"/>
</dbReference>
<feature type="compositionally biased region" description="Basic residues" evidence="18">
    <location>
        <begin position="922"/>
        <end position="934"/>
    </location>
</feature>
<keyword evidence="5" id="KW-0963">Cytoplasm</keyword>
<keyword evidence="8" id="KW-0677">Repeat</keyword>
<name>A0A452GS71_9SAUR</name>
<keyword evidence="9 17" id="KW-0378">Hydrolase</keyword>
<feature type="domain" description="PI-PLC Y-box" evidence="21">
    <location>
        <begin position="633"/>
        <end position="746"/>
    </location>
</feature>
<evidence type="ECO:0000259" key="19">
    <source>
        <dbReference type="PROSITE" id="PS50003"/>
    </source>
</evidence>
<dbReference type="SMART" id="SM00239">
    <property type="entry name" value="C2"/>
    <property type="match status" value="1"/>
</dbReference>
<dbReference type="PANTHER" id="PTHR10336">
    <property type="entry name" value="PHOSPHOINOSITIDE-SPECIFIC PHOSPHOLIPASE C FAMILY PROTEIN"/>
    <property type="match status" value="1"/>
</dbReference>
<dbReference type="Gene3D" id="3.20.20.190">
    <property type="entry name" value="Phosphatidylinositol (PI) phosphodiesterase"/>
    <property type="match status" value="2"/>
</dbReference>
<feature type="domain" description="EF-hand" evidence="22">
    <location>
        <begin position="165"/>
        <end position="200"/>
    </location>
</feature>
<keyword evidence="11 17" id="KW-0442">Lipid degradation</keyword>
<evidence type="ECO:0000259" key="22">
    <source>
        <dbReference type="PROSITE" id="PS50222"/>
    </source>
</evidence>
<dbReference type="SMART" id="SM00054">
    <property type="entry name" value="EFh"/>
    <property type="match status" value="2"/>
</dbReference>
<feature type="domain" description="C2" evidence="20">
    <location>
        <begin position="747"/>
        <end position="876"/>
    </location>
</feature>
<evidence type="ECO:0000256" key="6">
    <source>
        <dbReference type="ARBA" id="ARBA00022553"/>
    </source>
</evidence>
<keyword evidence="10" id="KW-0106">Calcium</keyword>
<feature type="region of interest" description="Disordered" evidence="18">
    <location>
        <begin position="1279"/>
        <end position="1298"/>
    </location>
</feature>
<dbReference type="Pfam" id="PF16457">
    <property type="entry name" value="PH_12"/>
    <property type="match status" value="1"/>
</dbReference>
<evidence type="ECO:0000256" key="18">
    <source>
        <dbReference type="SAM" id="MobiDB-lite"/>
    </source>
</evidence>
<evidence type="ECO:0000256" key="10">
    <source>
        <dbReference type="ARBA" id="ARBA00022837"/>
    </source>
</evidence>
<dbReference type="Gene3D" id="1.10.238.10">
    <property type="entry name" value="EF-hand"/>
    <property type="match status" value="2"/>
</dbReference>
<dbReference type="SUPFAM" id="SSF49562">
    <property type="entry name" value="C2 domain (Calcium/lipid-binding domain, CaLB)"/>
    <property type="match status" value="1"/>
</dbReference>
<dbReference type="SMART" id="SM00149">
    <property type="entry name" value="PLCYc"/>
    <property type="match status" value="1"/>
</dbReference>
<dbReference type="CDD" id="cd16221">
    <property type="entry name" value="EFh_PI-PLCeta2"/>
    <property type="match status" value="1"/>
</dbReference>
<keyword evidence="7" id="KW-0479">Metal-binding</keyword>
<feature type="region of interest" description="Disordered" evidence="18">
    <location>
        <begin position="915"/>
        <end position="1002"/>
    </location>
</feature>
<dbReference type="FunFam" id="1.10.238.10:FF:000036">
    <property type="entry name" value="Phosphoinositide phospholipase C"/>
    <property type="match status" value="1"/>
</dbReference>
<feature type="compositionally biased region" description="Basic and acidic residues" evidence="18">
    <location>
        <begin position="1076"/>
        <end position="1087"/>
    </location>
</feature>
<dbReference type="Ensembl" id="ENSGAGT00000005662.1">
    <property type="protein sequence ID" value="ENSGAGP00000004841.1"/>
    <property type="gene ID" value="ENSGAGG00000003963.1"/>
</dbReference>
<dbReference type="InterPro" id="IPR001711">
    <property type="entry name" value="PLipase_C_Pinositol-sp_Y"/>
</dbReference>
<dbReference type="EC" id="3.1.4.11" evidence="17"/>
<dbReference type="GO" id="GO:0046488">
    <property type="term" value="P:phosphatidylinositol metabolic process"/>
    <property type="evidence" value="ECO:0007669"/>
    <property type="project" value="TreeGrafter"/>
</dbReference>
<evidence type="ECO:0000313" key="24">
    <source>
        <dbReference type="Proteomes" id="UP000291020"/>
    </source>
</evidence>
<comment type="subcellular location">
    <subcellularLocation>
        <location evidence="2">Cell membrane</location>
    </subcellularLocation>
    <subcellularLocation>
        <location evidence="3">Cytoplasm</location>
    </subcellularLocation>
</comment>
<dbReference type="Gene3D" id="2.60.40.150">
    <property type="entry name" value="C2 domain"/>
    <property type="match status" value="1"/>
</dbReference>
<keyword evidence="12 17" id="KW-0443">Lipid metabolism</keyword>
<keyword evidence="14" id="KW-0807">Transducer</keyword>
<dbReference type="CDD" id="cd00275">
    <property type="entry name" value="C2_PLC_like"/>
    <property type="match status" value="1"/>
</dbReference>
<dbReference type="SUPFAM" id="SSF50729">
    <property type="entry name" value="PH domain-like"/>
    <property type="match status" value="1"/>
</dbReference>